<keyword evidence="2" id="KW-1185">Reference proteome</keyword>
<dbReference type="Proteomes" id="UP001056635">
    <property type="component" value="Chromosome"/>
</dbReference>
<protein>
    <submittedName>
        <fullName evidence="1">Serine kinase</fullName>
    </submittedName>
</protein>
<dbReference type="RefSeq" id="WP_249893284.1">
    <property type="nucleotide sequence ID" value="NZ_CP082904.1"/>
</dbReference>
<sequence length="180" mass="20392">MNEQWLAWWHSGYWQTAHESWRQDSWFALPEAQRLALARMRAAAIGRQWGVEPSPLAPPQPLLLNLLALSPSQKMRLLALTGAICGAETGLSGEEKIWCRRLAKGIRPESWLPEAFHAHSLALLQALWPACWTRLRMTFPRDAALACPTVPLDLPPRRLQPLWEAALWRCQCGEKDDVAA</sequence>
<reference evidence="1" key="1">
    <citation type="submission" date="2021-09" db="EMBL/GenBank/DDBJ databases">
        <title>First case of bloodstream infection caused by Mixta hanseatica sp. nov., a member of the Erwiniaceae family.</title>
        <authorList>
            <person name="Both A."/>
            <person name="Huang J."/>
            <person name="Wenzel P."/>
            <person name="Aepfelbacher M."/>
            <person name="Rohde H."/>
            <person name="Christner M."/>
            <person name="Hentschke M."/>
        </authorList>
    </citation>
    <scope>NUCLEOTIDE SEQUENCE</scope>
    <source>
        <strain evidence="1">X22927</strain>
    </source>
</reference>
<dbReference type="GO" id="GO:0016301">
    <property type="term" value="F:kinase activity"/>
    <property type="evidence" value="ECO:0007669"/>
    <property type="project" value="UniProtKB-KW"/>
</dbReference>
<proteinExistence type="predicted"/>
<gene>
    <name evidence="1" type="ORF">K6958_03075</name>
</gene>
<accession>A0ABY4RBJ7</accession>
<evidence type="ECO:0000313" key="2">
    <source>
        <dbReference type="Proteomes" id="UP001056635"/>
    </source>
</evidence>
<keyword evidence="1" id="KW-0418">Kinase</keyword>
<keyword evidence="1" id="KW-0808">Transferase</keyword>
<dbReference type="EMBL" id="CP082904">
    <property type="protein sequence ID" value="UQY44693.1"/>
    <property type="molecule type" value="Genomic_DNA"/>
</dbReference>
<evidence type="ECO:0000313" key="1">
    <source>
        <dbReference type="EMBL" id="UQY44693.1"/>
    </source>
</evidence>
<organism evidence="1 2">
    <name type="scientific">Mixta hanseatica</name>
    <dbReference type="NCBI Taxonomy" id="2872648"/>
    <lineage>
        <taxon>Bacteria</taxon>
        <taxon>Pseudomonadati</taxon>
        <taxon>Pseudomonadota</taxon>
        <taxon>Gammaproteobacteria</taxon>
        <taxon>Enterobacterales</taxon>
        <taxon>Erwiniaceae</taxon>
        <taxon>Mixta</taxon>
    </lineage>
</organism>
<name>A0ABY4RBJ7_9GAMM</name>